<dbReference type="STRING" id="1032480.MLP_44870"/>
<dbReference type="OrthoDB" id="134712at2"/>
<protein>
    <submittedName>
        <fullName evidence="1">Uncharacterized protein</fullName>
    </submittedName>
</protein>
<dbReference type="EMBL" id="AP012204">
    <property type="protein sequence ID" value="BAK37501.1"/>
    <property type="molecule type" value="Genomic_DNA"/>
</dbReference>
<proteinExistence type="predicted"/>
<organism evidence="1 2">
    <name type="scientific">Microlunatus phosphovorus (strain ATCC 700054 / DSM 10555 / JCM 9379 / NBRC 101784 / NCIMB 13414 / VKM Ac-1990 / NM-1)</name>
    <dbReference type="NCBI Taxonomy" id="1032480"/>
    <lineage>
        <taxon>Bacteria</taxon>
        <taxon>Bacillati</taxon>
        <taxon>Actinomycetota</taxon>
        <taxon>Actinomycetes</taxon>
        <taxon>Propionibacteriales</taxon>
        <taxon>Propionibacteriaceae</taxon>
        <taxon>Microlunatus</taxon>
    </lineage>
</organism>
<dbReference type="eggNOG" id="COG3899">
    <property type="taxonomic scope" value="Bacteria"/>
</dbReference>
<evidence type="ECO:0000313" key="2">
    <source>
        <dbReference type="Proteomes" id="UP000007947"/>
    </source>
</evidence>
<sequence length="607" mass="66417">MEPPFVEPSSAATDSSPAASLLAQAERAWASGDGETAMAFFEQACALAEQSKDLLGRVTAVLGLARGQRYNLTPGLLPVQLHTLYDLVDDPRLRIRLAAALTRCWAYANEPRRAQPFAVEALRLAEQTDDPVLLVDALDAALVSHWGPDDLALRRDWAIKLGDAAAHLVDHDARLQAELWTLTVAWEVLDLPRMHRAMRALDLLADESPRAEFFAASRRLPLELLRQNLDVVPLLIERAATAVKRAVIPDGSDILHSMRGYAAFFAGDPAGCAAEAPAYEEHATAFGVATVRAEAAVVWLGAGRLDKVAEMIGVFTPDVLADLPRDSDWLLTLQCVLEGALAVRDLTVINGTLALLGPYSGRSVVNAGAVMWHGMTDDTLARAYALVGDADAATRHAQAALATYERIGATWWRNRLRVQLHDPKRRPAIADEIVHLHRQPGGMWLVGREEATFVLPRMRGLTHLHALLSRPDTDHPVVALIGATIDQGGLEVIDDESRRYLTARLADLTAEIEFADRPELREERDAITSYLGAGSGLGGRSRTTGSSGERARVAVRKAIVAALARIAENDPWLGRHLHDRVRTGFECRYDSDPDHPIRWILRDRSSS</sequence>
<dbReference type="KEGG" id="mph:MLP_44870"/>
<evidence type="ECO:0000313" key="1">
    <source>
        <dbReference type="EMBL" id="BAK37501.1"/>
    </source>
</evidence>
<name>F5XTQ2_MICPN</name>
<accession>F5XTQ2</accession>
<gene>
    <name evidence="1" type="ordered locus">MLP_44870</name>
</gene>
<dbReference type="HOGENOM" id="CLU_449644_0_0_11"/>
<dbReference type="AlphaFoldDB" id="F5XTQ2"/>
<dbReference type="RefSeq" id="WP_013865335.1">
    <property type="nucleotide sequence ID" value="NC_015635.1"/>
</dbReference>
<dbReference type="Proteomes" id="UP000007947">
    <property type="component" value="Chromosome"/>
</dbReference>
<reference evidence="1 2" key="1">
    <citation type="submission" date="2011-05" db="EMBL/GenBank/DDBJ databases">
        <title>Whole genome sequence of Microlunatus phosphovorus NM-1.</title>
        <authorList>
            <person name="Hosoyama A."/>
            <person name="Sasaki K."/>
            <person name="Harada T."/>
            <person name="Igarashi R."/>
            <person name="Kawakoshi A."/>
            <person name="Sasagawa M."/>
            <person name="Fukada J."/>
            <person name="Nakamura S."/>
            <person name="Katano Y."/>
            <person name="Hanada S."/>
            <person name="Kamagata Y."/>
            <person name="Nakamura N."/>
            <person name="Yamazaki S."/>
            <person name="Fujita N."/>
        </authorList>
    </citation>
    <scope>NUCLEOTIDE SEQUENCE [LARGE SCALE GENOMIC DNA]</scope>
    <source>
        <strain evidence="2">ATCC 700054 / DSM 10555 / JCM 9379 / NBRC 101784 / NCIMB 13414 / VKM Ac-1990 / NM-1</strain>
    </source>
</reference>
<keyword evidence="2" id="KW-1185">Reference proteome</keyword>